<proteinExistence type="predicted"/>
<dbReference type="AlphaFoldDB" id="A0AAD2EHE9"/>
<dbReference type="Proteomes" id="UP001190452">
    <property type="component" value="Unassembled WGS sequence"/>
</dbReference>
<comment type="caution">
    <text evidence="2">The sequence shown here is derived from an EMBL/GenBank/DDBJ whole genome shotgun (WGS) entry which is preliminary data.</text>
</comment>
<accession>A0AAD2EHE9</accession>
<feature type="compositionally biased region" description="Basic and acidic residues" evidence="1">
    <location>
        <begin position="82"/>
        <end position="91"/>
    </location>
</feature>
<evidence type="ECO:0000313" key="4">
    <source>
        <dbReference type="Proteomes" id="UP001190002"/>
    </source>
</evidence>
<evidence type="ECO:0000256" key="1">
    <source>
        <dbReference type="SAM" id="MobiDB-lite"/>
    </source>
</evidence>
<reference evidence="2 5" key="1">
    <citation type="submission" date="2023-07" db="EMBL/GenBank/DDBJ databases">
        <authorList>
            <person name="Peeters C."/>
        </authorList>
    </citation>
    <scope>NUCLEOTIDE SEQUENCE</scope>
    <source>
        <strain evidence="3 5">R-77569</strain>
        <strain evidence="2">R-77591</strain>
    </source>
</reference>
<evidence type="ECO:0000313" key="3">
    <source>
        <dbReference type="EMBL" id="CAJ0896876.1"/>
    </source>
</evidence>
<gene>
    <name evidence="3" type="ORF">R77569_04642</name>
    <name evidence="2" type="ORF">R77591_02712</name>
</gene>
<dbReference type="Proteomes" id="UP001190002">
    <property type="component" value="Unassembled WGS sequence"/>
</dbReference>
<protein>
    <submittedName>
        <fullName evidence="2">Uncharacterized protein</fullName>
    </submittedName>
</protein>
<feature type="region of interest" description="Disordered" evidence="1">
    <location>
        <begin position="1"/>
        <end position="208"/>
    </location>
</feature>
<sequence length="312" mass="35482">MQRDRRISGCRPRRPDEHAAHAGARSQRRACVCRGRQPRPQRKRDGLRPGAEGGGHRQRVRHAPDARPGATRSGRRARPEHRHAEHDRTERYAAAQRPHHQHDDGGGATAGHAGGEGGGSLQDADRPDGRSVQPQRRLRQLDVRRHRQFPVELARPGELQQSQQAAAEDGARCAARRWPRQGTRRAEPHGDQRAGSELPRRRQGVHPGAAELWRRHDHHRAAGRDLWRGTALYAHRHGKRPHQPEGRARSVGTVAHRRGGHRCQHQWHDDPAAHHHAARFHHPAGARRSELCDRRAHQEQHHRQPEGVAWHR</sequence>
<keyword evidence="5" id="KW-1185">Reference proteome</keyword>
<feature type="compositionally biased region" description="Basic residues" evidence="1">
    <location>
        <begin position="174"/>
        <end position="183"/>
    </location>
</feature>
<dbReference type="EMBL" id="CATVXE010000010">
    <property type="protein sequence ID" value="CAJ0685452.1"/>
    <property type="molecule type" value="Genomic_DNA"/>
</dbReference>
<dbReference type="EMBL" id="CAUDKV010000029">
    <property type="protein sequence ID" value="CAJ0896876.1"/>
    <property type="molecule type" value="Genomic_DNA"/>
</dbReference>
<feature type="compositionally biased region" description="Basic and acidic residues" evidence="1">
    <location>
        <begin position="184"/>
        <end position="200"/>
    </location>
</feature>
<evidence type="ECO:0000313" key="2">
    <source>
        <dbReference type="EMBL" id="CAJ0685452.1"/>
    </source>
</evidence>
<feature type="compositionally biased region" description="Basic and acidic residues" evidence="1">
    <location>
        <begin position="287"/>
        <end position="305"/>
    </location>
</feature>
<organism evidence="2 4">
    <name type="scientific">Ralstonia mannitolilytica</name>
    <dbReference type="NCBI Taxonomy" id="105219"/>
    <lineage>
        <taxon>Bacteria</taxon>
        <taxon>Pseudomonadati</taxon>
        <taxon>Pseudomonadota</taxon>
        <taxon>Betaproteobacteria</taxon>
        <taxon>Burkholderiales</taxon>
        <taxon>Burkholderiaceae</taxon>
        <taxon>Ralstonia</taxon>
    </lineage>
</organism>
<evidence type="ECO:0000313" key="5">
    <source>
        <dbReference type="Proteomes" id="UP001190452"/>
    </source>
</evidence>
<feature type="compositionally biased region" description="Basic and acidic residues" evidence="1">
    <location>
        <begin position="1"/>
        <end position="20"/>
    </location>
</feature>
<feature type="region of interest" description="Disordered" evidence="1">
    <location>
        <begin position="282"/>
        <end position="312"/>
    </location>
</feature>
<name>A0AAD2EHE9_9RALS</name>
<feature type="compositionally biased region" description="Gly residues" evidence="1">
    <location>
        <begin position="106"/>
        <end position="120"/>
    </location>
</feature>